<dbReference type="Pfam" id="PF00578">
    <property type="entry name" value="AhpC-TSA"/>
    <property type="match status" value="1"/>
</dbReference>
<keyword evidence="3" id="KW-1015">Disulfide bond</keyword>
<dbReference type="SUPFAM" id="SSF52833">
    <property type="entry name" value="Thioredoxin-like"/>
    <property type="match status" value="1"/>
</dbReference>
<proteinExistence type="predicted"/>
<evidence type="ECO:0000256" key="2">
    <source>
        <dbReference type="ARBA" id="ARBA00022748"/>
    </source>
</evidence>
<dbReference type="InterPro" id="IPR036249">
    <property type="entry name" value="Thioredoxin-like_sf"/>
</dbReference>
<dbReference type="PROSITE" id="PS51257">
    <property type="entry name" value="PROKAR_LIPOPROTEIN"/>
    <property type="match status" value="1"/>
</dbReference>
<dbReference type="InterPro" id="IPR050553">
    <property type="entry name" value="Thioredoxin_ResA/DsbE_sf"/>
</dbReference>
<evidence type="ECO:0000259" key="5">
    <source>
        <dbReference type="PROSITE" id="PS51352"/>
    </source>
</evidence>
<protein>
    <recommendedName>
        <fullName evidence="5">Thioredoxin domain-containing protein</fullName>
    </recommendedName>
</protein>
<dbReference type="InterPro" id="IPR025380">
    <property type="entry name" value="DUF4369"/>
</dbReference>
<accession>A0ABR4YKQ6</accession>
<feature type="domain" description="Thioredoxin" evidence="5">
    <location>
        <begin position="201"/>
        <end position="342"/>
    </location>
</feature>
<dbReference type="Gene3D" id="3.40.30.10">
    <property type="entry name" value="Glutaredoxin"/>
    <property type="match status" value="1"/>
</dbReference>
<dbReference type="InterPro" id="IPR013766">
    <property type="entry name" value="Thioredoxin_domain"/>
</dbReference>
<dbReference type="Proteomes" id="UP000030889">
    <property type="component" value="Unassembled WGS sequence"/>
</dbReference>
<comment type="caution">
    <text evidence="6">The sequence shown here is derived from an EMBL/GenBank/DDBJ whole genome shotgun (WGS) entry which is preliminary data.</text>
</comment>
<sequence>MKKILLIAAMAVMLCSCGKKNSYTITGNVTGLEGTVTLMNDAGDDIAEAPVTDGQFTLQGTADEPSLALLSNNDRPLAMIFLEPGKITVAGEKNEALKITGTKANDSNTALNDRQYEIMERFYTAGSEEERQAIADEMKGTIAEAMDANLDNYFGLYLLTSLMNEWNGDAIIAKLDQFSPAVRETKLAGEIREHAEAKKNTDVGSKYVDIILPDAEGNEIALSSVVGEGKYVLLDFWASWCGPCMMELPFLVKSYEMFHDKGFEIYGVSLDSEADAWKEAMADNKMTWINVAAMNDEEQKATKAYAIQSIPSNFLIGPDGTIVAKNLRGDDVKAKLAELINK</sequence>
<keyword evidence="7" id="KW-1185">Reference proteome</keyword>
<dbReference type="CDD" id="cd02966">
    <property type="entry name" value="TlpA_like_family"/>
    <property type="match status" value="1"/>
</dbReference>
<name>A0ABR4YKQ6_9BACT</name>
<dbReference type="PANTHER" id="PTHR42852:SF6">
    <property type="entry name" value="THIOL:DISULFIDE INTERCHANGE PROTEIN DSBE"/>
    <property type="match status" value="1"/>
</dbReference>
<dbReference type="PANTHER" id="PTHR42852">
    <property type="entry name" value="THIOL:DISULFIDE INTERCHANGE PROTEIN DSBE"/>
    <property type="match status" value="1"/>
</dbReference>
<dbReference type="EMBL" id="JRGF01000002">
    <property type="protein sequence ID" value="KHE42840.1"/>
    <property type="molecule type" value="Genomic_DNA"/>
</dbReference>
<keyword evidence="4" id="KW-0676">Redox-active center</keyword>
<dbReference type="InterPro" id="IPR000866">
    <property type="entry name" value="AhpC/TSA"/>
</dbReference>
<evidence type="ECO:0000313" key="6">
    <source>
        <dbReference type="EMBL" id="KHE42840.1"/>
    </source>
</evidence>
<dbReference type="Pfam" id="PF14289">
    <property type="entry name" value="DUF4369"/>
    <property type="match status" value="1"/>
</dbReference>
<evidence type="ECO:0000256" key="3">
    <source>
        <dbReference type="ARBA" id="ARBA00023157"/>
    </source>
</evidence>
<evidence type="ECO:0000256" key="1">
    <source>
        <dbReference type="ARBA" id="ARBA00004196"/>
    </source>
</evidence>
<dbReference type="RefSeq" id="WP_035471781.1">
    <property type="nucleotide sequence ID" value="NZ_JRGF01000002.1"/>
</dbReference>
<comment type="subcellular location">
    <subcellularLocation>
        <location evidence="1">Cell envelope</location>
    </subcellularLocation>
</comment>
<organism evidence="6 7">
    <name type="scientific">Alistipes inops</name>
    <dbReference type="NCBI Taxonomy" id="1501391"/>
    <lineage>
        <taxon>Bacteria</taxon>
        <taxon>Pseudomonadati</taxon>
        <taxon>Bacteroidota</taxon>
        <taxon>Bacteroidia</taxon>
        <taxon>Bacteroidales</taxon>
        <taxon>Rikenellaceae</taxon>
        <taxon>Alistipes</taxon>
    </lineage>
</organism>
<dbReference type="PROSITE" id="PS00194">
    <property type="entry name" value="THIOREDOXIN_1"/>
    <property type="match status" value="1"/>
</dbReference>
<reference evidence="6 7" key="1">
    <citation type="submission" date="2014-09" db="EMBL/GenBank/DDBJ databases">
        <title>Alistipes sp. 627, sp. nov., a novel member of the family Rikenellaceae isolated from human faeces.</title>
        <authorList>
            <person name="Shkoporov A.N."/>
            <person name="Chaplin A.V."/>
            <person name="Motuzova O.V."/>
            <person name="Kafarskaia L.I."/>
            <person name="Khokhlova E.V."/>
            <person name="Efimov B.A."/>
        </authorList>
    </citation>
    <scope>NUCLEOTIDE SEQUENCE [LARGE SCALE GENOMIC DNA]</scope>
    <source>
        <strain evidence="6 7">627</strain>
    </source>
</reference>
<dbReference type="InterPro" id="IPR017937">
    <property type="entry name" value="Thioredoxin_CS"/>
</dbReference>
<keyword evidence="2" id="KW-0201">Cytochrome c-type biogenesis</keyword>
<dbReference type="PROSITE" id="PS51352">
    <property type="entry name" value="THIOREDOXIN_2"/>
    <property type="match status" value="1"/>
</dbReference>
<evidence type="ECO:0000256" key="4">
    <source>
        <dbReference type="ARBA" id="ARBA00023284"/>
    </source>
</evidence>
<evidence type="ECO:0000313" key="7">
    <source>
        <dbReference type="Proteomes" id="UP000030889"/>
    </source>
</evidence>
<gene>
    <name evidence="6" type="ORF">LG35_02260</name>
</gene>